<feature type="region of interest" description="Disordered" evidence="1">
    <location>
        <begin position="157"/>
        <end position="192"/>
    </location>
</feature>
<evidence type="ECO:0000313" key="3">
    <source>
        <dbReference type="EMBL" id="GAA2374474.1"/>
    </source>
</evidence>
<dbReference type="Pfam" id="PF11292">
    <property type="entry name" value="DUF3093"/>
    <property type="match status" value="1"/>
</dbReference>
<reference evidence="3 4" key="1">
    <citation type="journal article" date="2019" name="Int. J. Syst. Evol. Microbiol.">
        <title>The Global Catalogue of Microorganisms (GCM) 10K type strain sequencing project: providing services to taxonomists for standard genome sequencing and annotation.</title>
        <authorList>
            <consortium name="The Broad Institute Genomics Platform"/>
            <consortium name="The Broad Institute Genome Sequencing Center for Infectious Disease"/>
            <person name="Wu L."/>
            <person name="Ma J."/>
        </authorList>
    </citation>
    <scope>NUCLEOTIDE SEQUENCE [LARGE SCALE GENOMIC DNA]</scope>
    <source>
        <strain evidence="3 4">JCM 16227</strain>
    </source>
</reference>
<feature type="transmembrane region" description="Helical" evidence="2">
    <location>
        <begin position="51"/>
        <end position="69"/>
    </location>
</feature>
<organism evidence="3 4">
    <name type="scientific">Gordonia cholesterolivorans</name>
    <dbReference type="NCBI Taxonomy" id="559625"/>
    <lineage>
        <taxon>Bacteria</taxon>
        <taxon>Bacillati</taxon>
        <taxon>Actinomycetota</taxon>
        <taxon>Actinomycetes</taxon>
        <taxon>Mycobacteriales</taxon>
        <taxon>Gordoniaceae</taxon>
        <taxon>Gordonia</taxon>
    </lineage>
</organism>
<sequence length="192" mass="20741">MTQAASTPAPQQDRYSERLIVPWWWWLAGLAITAIFGYEVQLAAYRQPWSVVAYPVIAALIGWGLYSMGRTPVRVDANGSLHAGKAMLPSEVIARGATVSAAQRSAAMGRQLDPAAFVLHRTWVKTMVLVVLDDPDDPTPYWLISTRHPDRVLAALGMGDAGRVPGQEPADRESGDEGHGDEGHGKDDAAQG</sequence>
<evidence type="ECO:0000256" key="1">
    <source>
        <dbReference type="SAM" id="MobiDB-lite"/>
    </source>
</evidence>
<dbReference type="InterPro" id="IPR021443">
    <property type="entry name" value="DUF3093"/>
</dbReference>
<name>A0ABN3HAW9_9ACTN</name>
<feature type="compositionally biased region" description="Basic and acidic residues" evidence="1">
    <location>
        <begin position="169"/>
        <end position="192"/>
    </location>
</feature>
<comment type="caution">
    <text evidence="3">The sequence shown here is derived from an EMBL/GenBank/DDBJ whole genome shotgun (WGS) entry which is preliminary data.</text>
</comment>
<evidence type="ECO:0000256" key="2">
    <source>
        <dbReference type="SAM" id="Phobius"/>
    </source>
</evidence>
<dbReference type="EMBL" id="BAAARB010000004">
    <property type="protein sequence ID" value="GAA2374474.1"/>
    <property type="molecule type" value="Genomic_DNA"/>
</dbReference>
<gene>
    <name evidence="3" type="ORF">GCM10009855_12160</name>
</gene>
<keyword evidence="2" id="KW-0812">Transmembrane</keyword>
<dbReference type="RefSeq" id="WP_346075402.1">
    <property type="nucleotide sequence ID" value="NZ_BAAARB010000004.1"/>
</dbReference>
<keyword evidence="2" id="KW-1133">Transmembrane helix</keyword>
<keyword evidence="2" id="KW-0472">Membrane</keyword>
<keyword evidence="4" id="KW-1185">Reference proteome</keyword>
<accession>A0ABN3HAW9</accession>
<proteinExistence type="predicted"/>
<feature type="transmembrane region" description="Helical" evidence="2">
    <location>
        <begin position="23"/>
        <end position="44"/>
    </location>
</feature>
<protein>
    <submittedName>
        <fullName evidence="3">DUF3093 domain-containing protein</fullName>
    </submittedName>
</protein>
<dbReference type="Proteomes" id="UP001501170">
    <property type="component" value="Unassembled WGS sequence"/>
</dbReference>
<evidence type="ECO:0000313" key="4">
    <source>
        <dbReference type="Proteomes" id="UP001501170"/>
    </source>
</evidence>